<evidence type="ECO:0000313" key="4">
    <source>
        <dbReference type="Proteomes" id="UP000253850"/>
    </source>
</evidence>
<proteinExistence type="predicted"/>
<protein>
    <recommendedName>
        <fullName evidence="6">Flagellar FliJ protein</fullName>
    </recommendedName>
</protein>
<reference evidence="2 4" key="2">
    <citation type="submission" date="2018-07" db="EMBL/GenBank/DDBJ databases">
        <title>Complete genome of the Arcobacter bivalviorum type strain LMG 26154.</title>
        <authorList>
            <person name="Miller W.G."/>
            <person name="Yee E."/>
            <person name="Bono J.L."/>
        </authorList>
    </citation>
    <scope>NUCLEOTIDE SEQUENCE [LARGE SCALE GENOMIC DNA]</scope>
    <source>
        <strain evidence="2 4">LMG 26154</strain>
    </source>
</reference>
<feature type="coiled-coil region" evidence="1">
    <location>
        <begin position="62"/>
        <end position="110"/>
    </location>
</feature>
<evidence type="ECO:0000313" key="2">
    <source>
        <dbReference type="EMBL" id="AXH13354.1"/>
    </source>
</evidence>
<dbReference type="AlphaFoldDB" id="A0AAX2A8S2"/>
<dbReference type="Proteomes" id="UP000289193">
    <property type="component" value="Unassembled WGS sequence"/>
</dbReference>
<dbReference type="KEGG" id="hbv:ABIV_2380"/>
<gene>
    <name evidence="2" type="ORF">ABIV_2380</name>
    <name evidence="3" type="ORF">CRV05_06600</name>
</gene>
<name>A0AAX2A8S2_9BACT</name>
<accession>A0AAX2A8S2</accession>
<keyword evidence="1" id="KW-0175">Coiled coil</keyword>
<evidence type="ECO:0000256" key="1">
    <source>
        <dbReference type="SAM" id="Coils"/>
    </source>
</evidence>
<sequence>MIDKLYNLKKTQTDQKLMQRAQLQAKINHIDAEIMLTQTQINTASVQKFGAISDFSVLAMHKNTMKEHIRKLENEKIGLIRQMEVIIEEIIQLQKETEQFEYILDELKQEKQLKIIKAEMEASEEYIQSKYISG</sequence>
<dbReference type="RefSeq" id="WP_114840141.1">
    <property type="nucleotide sequence ID" value="NZ_CP031217.1"/>
</dbReference>
<reference evidence="3 5" key="1">
    <citation type="submission" date="2017-10" db="EMBL/GenBank/DDBJ databases">
        <title>Genomics of the genus Arcobacter.</title>
        <authorList>
            <person name="Perez-Cataluna A."/>
            <person name="Figueras M.J."/>
        </authorList>
    </citation>
    <scope>NUCLEOTIDE SEQUENCE [LARGE SCALE GENOMIC DNA]</scope>
    <source>
        <strain evidence="3 5">CECT 7835</strain>
    </source>
</reference>
<keyword evidence="5" id="KW-1185">Reference proteome</keyword>
<dbReference type="EMBL" id="PDKM01000003">
    <property type="protein sequence ID" value="RXK10042.1"/>
    <property type="molecule type" value="Genomic_DNA"/>
</dbReference>
<evidence type="ECO:0000313" key="3">
    <source>
        <dbReference type="EMBL" id="RXK10042.1"/>
    </source>
</evidence>
<evidence type="ECO:0000313" key="5">
    <source>
        <dbReference type="Proteomes" id="UP000289193"/>
    </source>
</evidence>
<organism evidence="3 5">
    <name type="scientific">Halarcobacter bivalviorum</name>
    <dbReference type="NCBI Taxonomy" id="663364"/>
    <lineage>
        <taxon>Bacteria</taxon>
        <taxon>Pseudomonadati</taxon>
        <taxon>Campylobacterota</taxon>
        <taxon>Epsilonproteobacteria</taxon>
        <taxon>Campylobacterales</taxon>
        <taxon>Arcobacteraceae</taxon>
        <taxon>Halarcobacter</taxon>
    </lineage>
</organism>
<dbReference type="EMBL" id="CP031217">
    <property type="protein sequence ID" value="AXH13354.1"/>
    <property type="molecule type" value="Genomic_DNA"/>
</dbReference>
<evidence type="ECO:0008006" key="6">
    <source>
        <dbReference type="Google" id="ProtNLM"/>
    </source>
</evidence>
<dbReference type="Proteomes" id="UP000253850">
    <property type="component" value="Chromosome"/>
</dbReference>